<evidence type="ECO:0000313" key="1">
    <source>
        <dbReference type="EMBL" id="CCX06926.1"/>
    </source>
</evidence>
<gene>
    <name evidence="1" type="ORF">PCON_06513</name>
</gene>
<sequence>MALAYRSVNNPWRKTSLHYKFFCLLWFMVIDFGTRDEDRAAIKTECLLDCPRRHIGLFIMQAVNLSWNPAYTKEVLATKKLERVLPSKATSFDMSSFVYEIFAPGSRSILLTLLDLSEPLLPVQLSAAKLPTLPGLATPIMRRLTGEQWQALLDILQGRSTVGV</sequence>
<proteinExistence type="predicted"/>
<evidence type="ECO:0000313" key="2">
    <source>
        <dbReference type="Proteomes" id="UP000018144"/>
    </source>
</evidence>
<dbReference type="Proteomes" id="UP000018144">
    <property type="component" value="Unassembled WGS sequence"/>
</dbReference>
<protein>
    <submittedName>
        <fullName evidence="1">Uncharacterized protein</fullName>
    </submittedName>
</protein>
<dbReference type="AlphaFoldDB" id="U4KY79"/>
<dbReference type="EMBL" id="HF935323">
    <property type="protein sequence ID" value="CCX06926.1"/>
    <property type="molecule type" value="Genomic_DNA"/>
</dbReference>
<accession>U4KY79</accession>
<reference evidence="1 2" key="1">
    <citation type="journal article" date="2013" name="PLoS Genet.">
        <title>The genome and development-dependent transcriptomes of Pyronema confluens: a window into fungal evolution.</title>
        <authorList>
            <person name="Traeger S."/>
            <person name="Altegoer F."/>
            <person name="Freitag M."/>
            <person name="Gabaldon T."/>
            <person name="Kempken F."/>
            <person name="Kumar A."/>
            <person name="Marcet-Houben M."/>
            <person name="Poggeler S."/>
            <person name="Stajich J.E."/>
            <person name="Nowrousian M."/>
        </authorList>
    </citation>
    <scope>NUCLEOTIDE SEQUENCE [LARGE SCALE GENOMIC DNA]</scope>
    <source>
        <strain evidence="2">CBS 100304</strain>
        <tissue evidence="1">Vegetative mycelium</tissue>
    </source>
</reference>
<name>U4KY79_PYROM</name>
<organism evidence="1 2">
    <name type="scientific">Pyronema omphalodes (strain CBS 100304)</name>
    <name type="common">Pyronema confluens</name>
    <dbReference type="NCBI Taxonomy" id="1076935"/>
    <lineage>
        <taxon>Eukaryota</taxon>
        <taxon>Fungi</taxon>
        <taxon>Dikarya</taxon>
        <taxon>Ascomycota</taxon>
        <taxon>Pezizomycotina</taxon>
        <taxon>Pezizomycetes</taxon>
        <taxon>Pezizales</taxon>
        <taxon>Pyronemataceae</taxon>
        <taxon>Pyronema</taxon>
    </lineage>
</organism>
<keyword evidence="2" id="KW-1185">Reference proteome</keyword>